<keyword evidence="2" id="KW-1185">Reference proteome</keyword>
<dbReference type="Proteomes" id="UP000198398">
    <property type="component" value="Chromosome"/>
</dbReference>
<dbReference type="EMBL" id="CP022316">
    <property type="protein sequence ID" value="ASK65079.1"/>
    <property type="molecule type" value="Genomic_DNA"/>
</dbReference>
<dbReference type="KEGG" id="brv:CFK39_03705"/>
<dbReference type="AlphaFoldDB" id="A0A220UA91"/>
<accession>A0A220UA91</accession>
<dbReference type="OrthoDB" id="4870479at2"/>
<gene>
    <name evidence="1" type="ORF">CFK39_03705</name>
</gene>
<evidence type="ECO:0000313" key="1">
    <source>
        <dbReference type="EMBL" id="ASK65079.1"/>
    </source>
</evidence>
<protein>
    <recommendedName>
        <fullName evidence="3">DUF429 domain-containing protein</fullName>
    </recommendedName>
</protein>
<name>A0A220UA91_9MICO</name>
<dbReference type="InterPro" id="IPR007362">
    <property type="entry name" value="DUF429"/>
</dbReference>
<dbReference type="RefSeq" id="WP_089064326.1">
    <property type="nucleotide sequence ID" value="NZ_CP022316.1"/>
</dbReference>
<evidence type="ECO:0008006" key="3">
    <source>
        <dbReference type="Google" id="ProtNLM"/>
    </source>
</evidence>
<reference evidence="2" key="1">
    <citation type="submission" date="2017-07" db="EMBL/GenBank/DDBJ databases">
        <title>Brachybacterium sp. VR2415.</title>
        <authorList>
            <person name="Tak E.J."/>
            <person name="Bae J.-W."/>
        </authorList>
    </citation>
    <scope>NUCLEOTIDE SEQUENCE [LARGE SCALE GENOMIC DNA]</scope>
    <source>
        <strain evidence="2">VR2415</strain>
    </source>
</reference>
<sequence length="249" mass="26974">MHRRYVGIDLAAQPRSTALALLRETGESCVLDEVRVGAEDASLIDAVTGAAKTGVDVPLGWPRRFVELLAAHAAHEQPAPESTGDDWRRGLAMRVTDLEVRRRTGLTPLSVATDRIAHPALRWAGIEARLRERGLDVPREGSGVICEVYPAAALLTWGLAHRGYKGVKNQVPRAALVASLSGRVPFLDWNGHQALCSRDDDALDAVIAALVAREVDQGRASPPRAEDLELARQEGWIWLPRTDPGGIDG</sequence>
<evidence type="ECO:0000313" key="2">
    <source>
        <dbReference type="Proteomes" id="UP000198398"/>
    </source>
</evidence>
<proteinExistence type="predicted"/>
<dbReference type="Pfam" id="PF04250">
    <property type="entry name" value="DUF429"/>
    <property type="match status" value="1"/>
</dbReference>
<organism evidence="1 2">
    <name type="scientific">Brachybacterium avium</name>
    <dbReference type="NCBI Taxonomy" id="2017485"/>
    <lineage>
        <taxon>Bacteria</taxon>
        <taxon>Bacillati</taxon>
        <taxon>Actinomycetota</taxon>
        <taxon>Actinomycetes</taxon>
        <taxon>Micrococcales</taxon>
        <taxon>Dermabacteraceae</taxon>
        <taxon>Brachybacterium</taxon>
    </lineage>
</organism>